<keyword evidence="2" id="KW-1133">Transmembrane helix</keyword>
<evidence type="ECO:0000259" key="3">
    <source>
        <dbReference type="Pfam" id="PF04052"/>
    </source>
</evidence>
<evidence type="ECO:0000313" key="5">
    <source>
        <dbReference type="Proteomes" id="UP000319296"/>
    </source>
</evidence>
<proteinExistence type="inferred from homology"/>
<dbReference type="EMBL" id="SGBB01000002">
    <property type="protein sequence ID" value="RZD19158.1"/>
    <property type="molecule type" value="Genomic_DNA"/>
</dbReference>
<gene>
    <name evidence="4" type="ORF">EVG15_01605</name>
</gene>
<dbReference type="SUPFAM" id="SSF69304">
    <property type="entry name" value="Tricorn protease N-terminal domain"/>
    <property type="match status" value="1"/>
</dbReference>
<keyword evidence="2" id="KW-0472">Membrane</keyword>
<reference evidence="4 5" key="1">
    <citation type="journal article" date="2019" name="ISME J.">
        <title>Insights into ecological role of a new deltaproteobacterial order Candidatus Acidulodesulfobacterales by metagenomics and metatranscriptomics.</title>
        <authorList>
            <person name="Tan S."/>
            <person name="Liu J."/>
            <person name="Fang Y."/>
            <person name="Hedlund B.P."/>
            <person name="Lian Z.H."/>
            <person name="Huang L.Y."/>
            <person name="Li J.T."/>
            <person name="Huang L.N."/>
            <person name="Li W.J."/>
            <person name="Jiang H.C."/>
            <person name="Dong H.L."/>
            <person name="Shu W.S."/>
        </authorList>
    </citation>
    <scope>NUCLEOTIDE SEQUENCE [LARGE SCALE GENOMIC DNA]</scope>
    <source>
        <strain evidence="4">AP1</strain>
    </source>
</reference>
<comment type="caution">
    <text evidence="4">The sequence shown here is derived from an EMBL/GenBank/DDBJ whole genome shotgun (WGS) entry which is preliminary data.</text>
</comment>
<organism evidence="4 5">
    <name type="scientific">Candidatus Acididesulfobacter diazotrophicus</name>
    <dbReference type="NCBI Taxonomy" id="2597226"/>
    <lineage>
        <taxon>Bacteria</taxon>
        <taxon>Deltaproteobacteria</taxon>
        <taxon>Candidatus Acidulodesulfobacterales</taxon>
        <taxon>Candidatus Acididesulfobacter</taxon>
    </lineage>
</organism>
<name>A0A519BPF9_9DELT</name>
<dbReference type="Proteomes" id="UP000319296">
    <property type="component" value="Unassembled WGS sequence"/>
</dbReference>
<evidence type="ECO:0000256" key="1">
    <source>
        <dbReference type="ARBA" id="ARBA00009820"/>
    </source>
</evidence>
<dbReference type="Pfam" id="PF07676">
    <property type="entry name" value="PD40"/>
    <property type="match status" value="3"/>
</dbReference>
<dbReference type="GO" id="GO:0015031">
    <property type="term" value="P:protein transport"/>
    <property type="evidence" value="ECO:0007669"/>
    <property type="project" value="InterPro"/>
</dbReference>
<dbReference type="PANTHER" id="PTHR36842">
    <property type="entry name" value="PROTEIN TOLB HOMOLOG"/>
    <property type="match status" value="1"/>
</dbReference>
<dbReference type="Gene3D" id="3.40.50.10070">
    <property type="entry name" value="TolB, N-terminal domain"/>
    <property type="match status" value="1"/>
</dbReference>
<dbReference type="InterPro" id="IPR011659">
    <property type="entry name" value="WD40"/>
</dbReference>
<feature type="domain" description="TolB N-terminal" evidence="3">
    <location>
        <begin position="77"/>
        <end position="186"/>
    </location>
</feature>
<comment type="similarity">
    <text evidence="1">Belongs to the TolB family.</text>
</comment>
<evidence type="ECO:0000256" key="2">
    <source>
        <dbReference type="SAM" id="Phobius"/>
    </source>
</evidence>
<dbReference type="SUPFAM" id="SSF52964">
    <property type="entry name" value="TolB, N-terminal domain"/>
    <property type="match status" value="1"/>
</dbReference>
<dbReference type="InterPro" id="IPR011042">
    <property type="entry name" value="6-blade_b-propeller_TolB-like"/>
</dbReference>
<dbReference type="Pfam" id="PF04052">
    <property type="entry name" value="TolB_N"/>
    <property type="match status" value="1"/>
</dbReference>
<feature type="transmembrane region" description="Helical" evidence="2">
    <location>
        <begin position="44"/>
        <end position="67"/>
    </location>
</feature>
<sequence length="493" mass="55849">MKTKMKVQKIFKKSDKNNINLNFNLNIDNHNNDYNRDNYSKEPIFFLNYTKLSLFFLFVFCCILCLFKPSTAAAKVYINIYQASIKKVRIAVPGFKNLTKYKQHSPISSKLAHIIRHDLSVIGYFHIVNPLAYLENPQIAHIRASKINYSNWTVLNAEYLINGTYKVKGNNIKIKANLISIYSQKLLFSEVLEGRLSNDRYLANKFADAVLKFLTGKKGPFTTKVFFVGEKNNVKNIFKMDFGGHRVKRITNNHSINIFPYPSPGGKKVAYISFKDGNPAVFIKNLITGHTKKLYLPGPADFVSWSPNGKKLALALTPGHYNTQIYTVNADGTDLKRLTNTFGINTSPSYSPNGNRIVFVSNRGGGPQIYVMNSDGSNVHMISFNGSDYNSSPEWSPNGKKIVFTSFINGALQVSIMDPDGSNERQLTDTPYGCHHPSWTRDSRIISFDTEFGGREEIYLMDTTASGIMPLMPHMFPEMQNYYNPAWTLKSVY</sequence>
<dbReference type="InterPro" id="IPR007195">
    <property type="entry name" value="TolB_N"/>
</dbReference>
<keyword evidence="2" id="KW-0812">Transmembrane</keyword>
<dbReference type="GO" id="GO:0042597">
    <property type="term" value="C:periplasmic space"/>
    <property type="evidence" value="ECO:0007669"/>
    <property type="project" value="InterPro"/>
</dbReference>
<protein>
    <recommendedName>
        <fullName evidence="3">TolB N-terminal domain-containing protein</fullName>
    </recommendedName>
</protein>
<dbReference type="Gene3D" id="2.120.10.30">
    <property type="entry name" value="TolB, C-terminal domain"/>
    <property type="match status" value="2"/>
</dbReference>
<evidence type="ECO:0000313" key="4">
    <source>
        <dbReference type="EMBL" id="RZD19158.1"/>
    </source>
</evidence>
<accession>A0A519BPF9</accession>
<dbReference type="PANTHER" id="PTHR36842:SF1">
    <property type="entry name" value="PROTEIN TOLB"/>
    <property type="match status" value="1"/>
</dbReference>
<dbReference type="AlphaFoldDB" id="A0A519BPF9"/>